<evidence type="ECO:0000256" key="1">
    <source>
        <dbReference type="SAM" id="Phobius"/>
    </source>
</evidence>
<keyword evidence="1" id="KW-0472">Membrane</keyword>
<evidence type="ECO:0000313" key="2">
    <source>
        <dbReference type="EMBL" id="MFC5510203.1"/>
    </source>
</evidence>
<dbReference type="EMBL" id="JBHSMS010000013">
    <property type="protein sequence ID" value="MFC5510203.1"/>
    <property type="molecule type" value="Genomic_DNA"/>
</dbReference>
<feature type="transmembrane region" description="Helical" evidence="1">
    <location>
        <begin position="12"/>
        <end position="33"/>
    </location>
</feature>
<evidence type="ECO:0000313" key="3">
    <source>
        <dbReference type="Proteomes" id="UP001596031"/>
    </source>
</evidence>
<dbReference type="PROSITE" id="PS00409">
    <property type="entry name" value="PROKAR_NTER_METHYL"/>
    <property type="match status" value="1"/>
</dbReference>
<dbReference type="InterPro" id="IPR012902">
    <property type="entry name" value="N_methyl_site"/>
</dbReference>
<accession>A0ABW0PE39</accession>
<dbReference type="Pfam" id="PF07963">
    <property type="entry name" value="N_methyl"/>
    <property type="match status" value="1"/>
</dbReference>
<reference evidence="3" key="1">
    <citation type="journal article" date="2019" name="Int. J. Syst. Evol. Microbiol.">
        <title>The Global Catalogue of Microorganisms (GCM) 10K type strain sequencing project: providing services to taxonomists for standard genome sequencing and annotation.</title>
        <authorList>
            <consortium name="The Broad Institute Genomics Platform"/>
            <consortium name="The Broad Institute Genome Sequencing Center for Infectious Disease"/>
            <person name="Wu L."/>
            <person name="Ma J."/>
        </authorList>
    </citation>
    <scope>NUCLEOTIDE SEQUENCE [LARGE SCALE GENOMIC DNA]</scope>
    <source>
        <strain evidence="3">CCUG 38813</strain>
    </source>
</reference>
<dbReference type="Proteomes" id="UP001596031">
    <property type="component" value="Unassembled WGS sequence"/>
</dbReference>
<keyword evidence="1" id="KW-1133">Transmembrane helix</keyword>
<comment type="caution">
    <text evidence="2">The sequence shown here is derived from an EMBL/GenBank/DDBJ whole genome shotgun (WGS) entry which is preliminary data.</text>
</comment>
<gene>
    <name evidence="2" type="ORF">ACFPOU_03560</name>
</gene>
<organism evidence="2 3">
    <name type="scientific">Massilia jejuensis</name>
    <dbReference type="NCBI Taxonomy" id="648894"/>
    <lineage>
        <taxon>Bacteria</taxon>
        <taxon>Pseudomonadati</taxon>
        <taxon>Pseudomonadota</taxon>
        <taxon>Betaproteobacteria</taxon>
        <taxon>Burkholderiales</taxon>
        <taxon>Oxalobacteraceae</taxon>
        <taxon>Telluria group</taxon>
        <taxon>Massilia</taxon>
    </lineage>
</organism>
<keyword evidence="1" id="KW-0812">Transmembrane</keyword>
<keyword evidence="3" id="KW-1185">Reference proteome</keyword>
<dbReference type="RefSeq" id="WP_379717279.1">
    <property type="nucleotide sequence ID" value="NZ_JBHSMS010000013.1"/>
</dbReference>
<name>A0ABW0PE39_9BURK</name>
<protein>
    <submittedName>
        <fullName evidence="2">Prepilin-type N-terminal cleavage/methylation domain-containing protein</fullName>
    </submittedName>
</protein>
<proteinExistence type="predicted"/>
<sequence length="200" mass="20973">MSIERLRARQRGVTLVELIMFMVIVSIALAGILQVMRMTTANSADPLRRKQALMIAEALLEEVRQAGFTYCDPRSENAASAPDAAACAIPENWGNESASGVQPLRPYDNVNDYAGAPGVPAKAFDNGAGELTDALGRKIDASGYTATVAIVPDQLGSIGAGAAAADSNALRIRVVVGYGDGEAVTLDGYRARYLPTVGSE</sequence>